<dbReference type="eggNOG" id="ENOG502RX75">
    <property type="taxonomic scope" value="Eukaryota"/>
</dbReference>
<dbReference type="PANTHER" id="PTHR35041:SF3">
    <property type="entry name" value="FORMYLMETHIONINE DEFORMYLASE-LIKE PROTEIN"/>
    <property type="match status" value="1"/>
</dbReference>
<dbReference type="STRING" id="306901.Q2GZV3"/>
<feature type="transmembrane region" description="Helical" evidence="2">
    <location>
        <begin position="217"/>
        <end position="234"/>
    </location>
</feature>
<keyword evidence="2" id="KW-1133">Transmembrane helix</keyword>
<sequence length="884" mass="96282">MDQHSSAQARPDHYEPYFHHQTDQTGNGGWNPMAPTPDLDSPSPPPPRPGVSFAPVSPPPPEPQAAAAGPVSPSSVGLGIESNNHAAQYPGYYSISRDSLQQNSDSPPTTPPPVNDPSKSNLTSHEYPVGSPDGSPPHYYYPQSHPYGGPPPPNGPGNPRLARLTNSHGWKMVSGAWHMYGLFLAGFAFAVGHHAFYHGLDGKPADDQIRMMRFGGLLSYAAKASLVAAVVFAYQQHIWVTVINNSLQLRTIDSLFAAVTEPQALLNWEFIKKARVAVCLAILAWLFPLTVILTPATLTVAPFTEVKHEQCFGVRTLNFEAERKKNWRMVDRLNGVRGVSLSLWNCTVPNSVGFADTPFNETYFDYWTESSAQVELVAAQSALTGGVIPREGAAFETCGGGWNCSYTISFTAPGYKCDTLAKGRKLDEDALKRQGVPFNAGELAPNGNYSYLAEASQGEYYNKQVDVLADPPGGIPVMEPPYPKHLGAFRTEPVLWIGYANHTGPGKPPENSSVPGWDTAFEAIVFRCEHYLINYTVQFNHTYTDQTTTVLNRTYLRPIVDTKFLPGEISDDGTLDNTTATPESNYVFPSDLENYRETAAYHALGKRMRAYLGGLIKYAPFAIVESEAAKTRLINTETYLPHPNLSDQIRDFYENMTLSLLSNPQFVIVSWAAKPTQRSGVTDPQGNPNDAPGLAYPCTRTRVANAYVYNRRDLWIAYAAAIGAALFAVVLGSAALRQNNFHVRDSHVSSVVAATRAPCLEALPWKASKWGEVPREILEQKWGYGVVAEPGPNGTPAAMAVAMGGAVPGMWMGMGPGAGPYAHPGDVGGGVGSPTVVGGKVYYGFAPRDVLERTRVATFGPGKARSRMSAFSFTRDWEQHWRGH</sequence>
<evidence type="ECO:0000256" key="1">
    <source>
        <dbReference type="SAM" id="MobiDB-lite"/>
    </source>
</evidence>
<feature type="transmembrane region" description="Helical" evidence="2">
    <location>
        <begin position="715"/>
        <end position="736"/>
    </location>
</feature>
<keyword evidence="2" id="KW-0472">Membrane</keyword>
<evidence type="ECO:0000256" key="2">
    <source>
        <dbReference type="SAM" id="Phobius"/>
    </source>
</evidence>
<dbReference type="VEuPathDB" id="FungiDB:CHGG_04943"/>
<dbReference type="EMBL" id="CH408032">
    <property type="protein sequence ID" value="EAQ88324.1"/>
    <property type="molecule type" value="Genomic_DNA"/>
</dbReference>
<dbReference type="Proteomes" id="UP000001056">
    <property type="component" value="Unassembled WGS sequence"/>
</dbReference>
<evidence type="ECO:0008006" key="5">
    <source>
        <dbReference type="Google" id="ProtNLM"/>
    </source>
</evidence>
<dbReference type="AlphaFoldDB" id="Q2GZV3"/>
<feature type="region of interest" description="Disordered" evidence="1">
    <location>
        <begin position="1"/>
        <end position="83"/>
    </location>
</feature>
<keyword evidence="4" id="KW-1185">Reference proteome</keyword>
<name>Q2GZV3_CHAGB</name>
<accession>Q2GZV3</accession>
<dbReference type="OrthoDB" id="5340195at2759"/>
<dbReference type="InParanoid" id="Q2GZV3"/>
<feature type="transmembrane region" description="Helical" evidence="2">
    <location>
        <begin position="276"/>
        <end position="298"/>
    </location>
</feature>
<feature type="compositionally biased region" description="Low complexity" evidence="1">
    <location>
        <begin position="64"/>
        <end position="77"/>
    </location>
</feature>
<evidence type="ECO:0000313" key="4">
    <source>
        <dbReference type="Proteomes" id="UP000001056"/>
    </source>
</evidence>
<feature type="region of interest" description="Disordered" evidence="1">
    <location>
        <begin position="97"/>
        <end position="162"/>
    </location>
</feature>
<feature type="compositionally biased region" description="Low complexity" evidence="1">
    <location>
        <begin position="136"/>
        <end position="147"/>
    </location>
</feature>
<dbReference type="RefSeq" id="XP_001224157.1">
    <property type="nucleotide sequence ID" value="XM_001224156.1"/>
</dbReference>
<dbReference type="OMA" id="CSYTIEF"/>
<protein>
    <recommendedName>
        <fullName evidence="5">Formylmethionine deformylase-like protein</fullName>
    </recommendedName>
</protein>
<reference evidence="4" key="1">
    <citation type="journal article" date="2015" name="Genome Announc.">
        <title>Draft genome sequence of the cellulolytic fungus Chaetomium globosum.</title>
        <authorList>
            <person name="Cuomo C.A."/>
            <person name="Untereiner W.A."/>
            <person name="Ma L.-J."/>
            <person name="Grabherr M."/>
            <person name="Birren B.W."/>
        </authorList>
    </citation>
    <scope>NUCLEOTIDE SEQUENCE [LARGE SCALE GENOMIC DNA]</scope>
    <source>
        <strain evidence="4">ATCC 6205 / CBS 148.51 / DSM 1962 / NBRC 6347 / NRRL 1970</strain>
    </source>
</reference>
<organism evidence="3 4">
    <name type="scientific">Chaetomium globosum (strain ATCC 6205 / CBS 148.51 / DSM 1962 / NBRC 6347 / NRRL 1970)</name>
    <name type="common">Soil fungus</name>
    <dbReference type="NCBI Taxonomy" id="306901"/>
    <lineage>
        <taxon>Eukaryota</taxon>
        <taxon>Fungi</taxon>
        <taxon>Dikarya</taxon>
        <taxon>Ascomycota</taxon>
        <taxon>Pezizomycotina</taxon>
        <taxon>Sordariomycetes</taxon>
        <taxon>Sordariomycetidae</taxon>
        <taxon>Sordariales</taxon>
        <taxon>Chaetomiaceae</taxon>
        <taxon>Chaetomium</taxon>
    </lineage>
</organism>
<dbReference type="GeneID" id="4392382"/>
<dbReference type="HOGENOM" id="CLU_008809_0_0_1"/>
<feature type="transmembrane region" description="Helical" evidence="2">
    <location>
        <begin position="177"/>
        <end position="197"/>
    </location>
</feature>
<evidence type="ECO:0000313" key="3">
    <source>
        <dbReference type="EMBL" id="EAQ88324.1"/>
    </source>
</evidence>
<proteinExistence type="predicted"/>
<keyword evidence="2" id="KW-0812">Transmembrane</keyword>
<dbReference type="PANTHER" id="PTHR35041">
    <property type="entry name" value="MEDIATOR OF RNA POLYMERASE II TRANSCRIPTION SUBUNIT 1"/>
    <property type="match status" value="1"/>
</dbReference>
<gene>
    <name evidence="3" type="ORF">CHGG_04943</name>
</gene>
<feature type="compositionally biased region" description="Basic and acidic residues" evidence="1">
    <location>
        <begin position="10"/>
        <end position="22"/>
    </location>
</feature>